<evidence type="ECO:0000313" key="4">
    <source>
        <dbReference type="Proteomes" id="UP000007115"/>
    </source>
</evidence>
<dbReference type="RefSeq" id="XP_013950382.1">
    <property type="nucleotide sequence ID" value="XM_014094907.1"/>
</dbReference>
<dbReference type="CDD" id="cd05233">
    <property type="entry name" value="SDR_c"/>
    <property type="match status" value="1"/>
</dbReference>
<name>G9NBI2_HYPVG</name>
<dbReference type="PRINTS" id="PR00081">
    <property type="entry name" value="GDHRDH"/>
</dbReference>
<dbReference type="EMBL" id="ABDF02000091">
    <property type="protein sequence ID" value="EHK16187.1"/>
    <property type="molecule type" value="Genomic_DNA"/>
</dbReference>
<dbReference type="GO" id="GO:0016491">
    <property type="term" value="F:oxidoreductase activity"/>
    <property type="evidence" value="ECO:0007669"/>
    <property type="project" value="UniProtKB-KW"/>
</dbReference>
<evidence type="ECO:0000256" key="2">
    <source>
        <dbReference type="ARBA" id="ARBA00023002"/>
    </source>
</evidence>
<sequence length="310" mass="33533">MADLASDYFVTSLQYTKKTYQDVYPVIDPTNPSNSLAGRIAIITGASRGIGARGIVPSFARAGVHGLVLVARDEAKLKEAEHEVLAINPKIETLLVALDVTNEAAVGQLFDKIQARFGRHADILVSNAAISAATNEGGPTLHEAPVDEWWKNFEVNVKGFFVFTKYFISALPSPTTPATIINISTSGAWLVYPLAAAYSVSKLASQQYCTMLHAAYGGTLNVVSIHPGLVETDMTHPFFRKFDFDTPTLTGGLCTWVAADAERSGFLSGRVISANWDIEELVARKSDIVAKNELTMDLVGTFGKEQFETA</sequence>
<evidence type="ECO:0000313" key="3">
    <source>
        <dbReference type="EMBL" id="EHK16187.1"/>
    </source>
</evidence>
<dbReference type="PANTHER" id="PTHR42901:SF1">
    <property type="entry name" value="ALCOHOL DEHYDROGENASE"/>
    <property type="match status" value="1"/>
</dbReference>
<dbReference type="AlphaFoldDB" id="G9NBI2"/>
<dbReference type="OrthoDB" id="1933717at2759"/>
<evidence type="ECO:0008006" key="5">
    <source>
        <dbReference type="Google" id="ProtNLM"/>
    </source>
</evidence>
<comment type="similarity">
    <text evidence="1">Belongs to the short-chain dehydrogenases/reductases (SDR) family.</text>
</comment>
<evidence type="ECO:0000256" key="1">
    <source>
        <dbReference type="ARBA" id="ARBA00006484"/>
    </source>
</evidence>
<dbReference type="SUPFAM" id="SSF51735">
    <property type="entry name" value="NAD(P)-binding Rossmann-fold domains"/>
    <property type="match status" value="1"/>
</dbReference>
<reference evidence="3 4" key="1">
    <citation type="journal article" date="2011" name="Genome Biol.">
        <title>Comparative genome sequence analysis underscores mycoparasitism as the ancestral life style of Trichoderma.</title>
        <authorList>
            <person name="Kubicek C.P."/>
            <person name="Herrera-Estrella A."/>
            <person name="Seidl-Seiboth V."/>
            <person name="Martinez D.A."/>
            <person name="Druzhinina I.S."/>
            <person name="Thon M."/>
            <person name="Zeilinger S."/>
            <person name="Casas-Flores S."/>
            <person name="Horwitz B.A."/>
            <person name="Mukherjee P.K."/>
            <person name="Mukherjee M."/>
            <person name="Kredics L."/>
            <person name="Alcaraz L.D."/>
            <person name="Aerts A."/>
            <person name="Antal Z."/>
            <person name="Atanasova L."/>
            <person name="Cervantes-Badillo M.G."/>
            <person name="Challacombe J."/>
            <person name="Chertkov O."/>
            <person name="McCluskey K."/>
            <person name="Coulpier F."/>
            <person name="Deshpande N."/>
            <person name="von Doehren H."/>
            <person name="Ebbole D.J."/>
            <person name="Esquivel-Naranjo E.U."/>
            <person name="Fekete E."/>
            <person name="Flipphi M."/>
            <person name="Glaser F."/>
            <person name="Gomez-Rodriguez E.Y."/>
            <person name="Gruber S."/>
            <person name="Han C."/>
            <person name="Henrissat B."/>
            <person name="Hermosa R."/>
            <person name="Hernandez-Onate M."/>
            <person name="Karaffa L."/>
            <person name="Kosti I."/>
            <person name="Le Crom S."/>
            <person name="Lindquist E."/>
            <person name="Lucas S."/>
            <person name="Luebeck M."/>
            <person name="Luebeck P.S."/>
            <person name="Margeot A."/>
            <person name="Metz B."/>
            <person name="Misra M."/>
            <person name="Nevalainen H."/>
            <person name="Omann M."/>
            <person name="Packer N."/>
            <person name="Perrone G."/>
            <person name="Uresti-Rivera E.E."/>
            <person name="Salamov A."/>
            <person name="Schmoll M."/>
            <person name="Seiboth B."/>
            <person name="Shapiro H."/>
            <person name="Sukno S."/>
            <person name="Tamayo-Ramos J.A."/>
            <person name="Tisch D."/>
            <person name="Wiest A."/>
            <person name="Wilkinson H.H."/>
            <person name="Zhang M."/>
            <person name="Coutinho P.M."/>
            <person name="Kenerley C.M."/>
            <person name="Monte E."/>
            <person name="Baker S.E."/>
            <person name="Grigoriev I.V."/>
        </authorList>
    </citation>
    <scope>NUCLEOTIDE SEQUENCE [LARGE SCALE GENOMIC DNA]</scope>
    <source>
        <strain evidence="4">Gv29-8 / FGSC 10586</strain>
    </source>
</reference>
<dbReference type="Gene3D" id="3.40.50.720">
    <property type="entry name" value="NAD(P)-binding Rossmann-like Domain"/>
    <property type="match status" value="1"/>
</dbReference>
<dbReference type="STRING" id="413071.G9NBI2"/>
<dbReference type="InterPro" id="IPR002347">
    <property type="entry name" value="SDR_fam"/>
</dbReference>
<comment type="caution">
    <text evidence="3">The sequence shown here is derived from an EMBL/GenBank/DDBJ whole genome shotgun (WGS) entry which is preliminary data.</text>
</comment>
<organism evidence="3 4">
    <name type="scientific">Hypocrea virens (strain Gv29-8 / FGSC 10586)</name>
    <name type="common">Gliocladium virens</name>
    <name type="synonym">Trichoderma virens</name>
    <dbReference type="NCBI Taxonomy" id="413071"/>
    <lineage>
        <taxon>Eukaryota</taxon>
        <taxon>Fungi</taxon>
        <taxon>Dikarya</taxon>
        <taxon>Ascomycota</taxon>
        <taxon>Pezizomycotina</taxon>
        <taxon>Sordariomycetes</taxon>
        <taxon>Hypocreomycetidae</taxon>
        <taxon>Hypocreales</taxon>
        <taxon>Hypocreaceae</taxon>
        <taxon>Trichoderma</taxon>
    </lineage>
</organism>
<dbReference type="Proteomes" id="UP000007115">
    <property type="component" value="Unassembled WGS sequence"/>
</dbReference>
<gene>
    <name evidence="3" type="ORF">TRIVIDRAFT_65000</name>
</gene>
<protein>
    <recommendedName>
        <fullName evidence="5">NAD(P)-binding protein</fullName>
    </recommendedName>
</protein>
<dbReference type="OMA" id="WLCQEKA"/>
<dbReference type="HOGENOM" id="CLU_010194_8_0_1"/>
<keyword evidence="2" id="KW-0560">Oxidoreductase</keyword>
<dbReference type="eggNOG" id="KOG0725">
    <property type="taxonomic scope" value="Eukaryota"/>
</dbReference>
<proteinExistence type="inferred from homology"/>
<accession>G9NBI2</accession>
<dbReference type="InterPro" id="IPR036291">
    <property type="entry name" value="NAD(P)-bd_dom_sf"/>
</dbReference>
<dbReference type="PANTHER" id="PTHR42901">
    <property type="entry name" value="ALCOHOL DEHYDROGENASE"/>
    <property type="match status" value="1"/>
</dbReference>
<keyword evidence="4" id="KW-1185">Reference proteome</keyword>
<dbReference type="VEuPathDB" id="FungiDB:TRIVIDRAFT_65000"/>
<dbReference type="InParanoid" id="G9NBI2"/>
<dbReference type="GeneID" id="25796657"/>
<dbReference type="Pfam" id="PF00106">
    <property type="entry name" value="adh_short"/>
    <property type="match status" value="1"/>
</dbReference>